<dbReference type="GO" id="GO:0071035">
    <property type="term" value="P:nuclear polyadenylation-dependent rRNA catabolic process"/>
    <property type="evidence" value="ECO:0007669"/>
    <property type="project" value="TreeGrafter"/>
</dbReference>
<dbReference type="InterPro" id="IPR001247">
    <property type="entry name" value="ExoRNase_PH_dom1"/>
</dbReference>
<keyword evidence="7" id="KW-0694">RNA-binding</keyword>
<accession>A0A5C7ILT5</accession>
<keyword evidence="12" id="KW-1185">Reference proteome</keyword>
<comment type="subcellular location">
    <subcellularLocation>
        <location evidence="1">Cytoplasm</location>
    </subcellularLocation>
    <subcellularLocation>
        <location evidence="2">Nucleus</location>
        <location evidence="2">Nucleolus</location>
    </subcellularLocation>
</comment>
<dbReference type="AlphaFoldDB" id="A0A5C7ILT5"/>
<feature type="domain" description="Exoribonuclease phosphorolytic" evidence="10">
    <location>
        <begin position="32"/>
        <end position="103"/>
    </location>
</feature>
<dbReference type="GO" id="GO:0034475">
    <property type="term" value="P:U4 snRNA 3'-end processing"/>
    <property type="evidence" value="ECO:0007669"/>
    <property type="project" value="TreeGrafter"/>
</dbReference>
<keyword evidence="6" id="KW-0271">Exosome</keyword>
<evidence type="ECO:0000256" key="1">
    <source>
        <dbReference type="ARBA" id="ARBA00004496"/>
    </source>
</evidence>
<dbReference type="Gene3D" id="3.30.230.70">
    <property type="entry name" value="GHMP Kinase, N-terminal domain"/>
    <property type="match status" value="1"/>
</dbReference>
<dbReference type="GO" id="GO:0034476">
    <property type="term" value="P:U5 snRNA 3'-end processing"/>
    <property type="evidence" value="ECO:0007669"/>
    <property type="project" value="TreeGrafter"/>
</dbReference>
<dbReference type="Proteomes" id="UP000323000">
    <property type="component" value="Chromosome 2"/>
</dbReference>
<evidence type="ECO:0000256" key="3">
    <source>
        <dbReference type="ARBA" id="ARBA00006678"/>
    </source>
</evidence>
<reference evidence="12" key="1">
    <citation type="journal article" date="2019" name="Gigascience">
        <title>De novo genome assembly of the endangered Acer yangbiense, a plant species with extremely small populations endemic to Yunnan Province, China.</title>
        <authorList>
            <person name="Yang J."/>
            <person name="Wariss H.M."/>
            <person name="Tao L."/>
            <person name="Zhang R."/>
            <person name="Yun Q."/>
            <person name="Hollingsworth P."/>
            <person name="Dao Z."/>
            <person name="Luo G."/>
            <person name="Guo H."/>
            <person name="Ma Y."/>
            <person name="Sun W."/>
        </authorList>
    </citation>
    <scope>NUCLEOTIDE SEQUENCE [LARGE SCALE GENOMIC DNA]</scope>
    <source>
        <strain evidence="12">cv. Malutang</strain>
    </source>
</reference>
<dbReference type="InterPro" id="IPR020568">
    <property type="entry name" value="Ribosomal_Su5_D2-typ_SF"/>
</dbReference>
<dbReference type="GO" id="GO:0000177">
    <property type="term" value="C:cytoplasmic exosome (RNase complex)"/>
    <property type="evidence" value="ECO:0007669"/>
    <property type="project" value="TreeGrafter"/>
</dbReference>
<dbReference type="GO" id="GO:0071028">
    <property type="term" value="P:nuclear mRNA surveillance"/>
    <property type="evidence" value="ECO:0007669"/>
    <property type="project" value="TreeGrafter"/>
</dbReference>
<dbReference type="GO" id="GO:0000176">
    <property type="term" value="C:nuclear exosome (RNase complex)"/>
    <property type="evidence" value="ECO:0007669"/>
    <property type="project" value="TreeGrafter"/>
</dbReference>
<dbReference type="Pfam" id="PF01138">
    <property type="entry name" value="RNase_PH"/>
    <property type="match status" value="1"/>
</dbReference>
<evidence type="ECO:0000256" key="2">
    <source>
        <dbReference type="ARBA" id="ARBA00004604"/>
    </source>
</evidence>
<name>A0A5C7ILT5_9ROSI</name>
<proteinExistence type="inferred from homology"/>
<evidence type="ECO:0000256" key="6">
    <source>
        <dbReference type="ARBA" id="ARBA00022835"/>
    </source>
</evidence>
<evidence type="ECO:0000256" key="5">
    <source>
        <dbReference type="ARBA" id="ARBA00022552"/>
    </source>
</evidence>
<comment type="caution">
    <text evidence="11">The sequence shown here is derived from an EMBL/GenBank/DDBJ whole genome shotgun (WGS) entry which is preliminary data.</text>
</comment>
<sequence length="111" mass="11950">MGLPNASEDLSSEMEVDAFRRLFPLQYFERAVASADGSALAKIGSTTMLAAIKMEVMTPSLESPDEGGIAIDFHMPPICSLIVRPGRPAEAAPVLSKQLSRKLCSPVSYCY</sequence>
<dbReference type="GO" id="GO:0005730">
    <property type="term" value="C:nucleolus"/>
    <property type="evidence" value="ECO:0007669"/>
    <property type="project" value="UniProtKB-SubCell"/>
</dbReference>
<gene>
    <name evidence="11" type="ORF">EZV62_005302</name>
</gene>
<evidence type="ECO:0000313" key="12">
    <source>
        <dbReference type="Proteomes" id="UP000323000"/>
    </source>
</evidence>
<dbReference type="EMBL" id="VAHF01000002">
    <property type="protein sequence ID" value="TXG70367.1"/>
    <property type="molecule type" value="Genomic_DNA"/>
</dbReference>
<evidence type="ECO:0000256" key="7">
    <source>
        <dbReference type="ARBA" id="ARBA00022884"/>
    </source>
</evidence>
<dbReference type="OrthoDB" id="45882at2759"/>
<comment type="similarity">
    <text evidence="3">Belongs to the RNase PH family.</text>
</comment>
<evidence type="ECO:0000313" key="11">
    <source>
        <dbReference type="EMBL" id="TXG70367.1"/>
    </source>
</evidence>
<evidence type="ECO:0000256" key="8">
    <source>
        <dbReference type="ARBA" id="ARBA00023242"/>
    </source>
</evidence>
<dbReference type="InterPro" id="IPR027408">
    <property type="entry name" value="PNPase/RNase_PH_dom_sf"/>
</dbReference>
<evidence type="ECO:0000256" key="9">
    <source>
        <dbReference type="ARBA" id="ARBA00030617"/>
    </source>
</evidence>
<protein>
    <recommendedName>
        <fullName evidence="9">Ribosomal RNA-processing protein 43</fullName>
    </recommendedName>
</protein>
<keyword evidence="8" id="KW-0539">Nucleus</keyword>
<keyword evidence="4" id="KW-0963">Cytoplasm</keyword>
<dbReference type="PANTHER" id="PTHR11097:SF9">
    <property type="entry name" value="EXOSOME COMPLEX COMPONENT RRP43"/>
    <property type="match status" value="1"/>
</dbReference>
<dbReference type="GO" id="GO:0034473">
    <property type="term" value="P:U1 snRNA 3'-end processing"/>
    <property type="evidence" value="ECO:0007669"/>
    <property type="project" value="TreeGrafter"/>
</dbReference>
<dbReference type="SUPFAM" id="SSF54211">
    <property type="entry name" value="Ribosomal protein S5 domain 2-like"/>
    <property type="match status" value="1"/>
</dbReference>
<evidence type="ECO:0000259" key="10">
    <source>
        <dbReference type="Pfam" id="PF01138"/>
    </source>
</evidence>
<dbReference type="GO" id="GO:0000467">
    <property type="term" value="P:exonucleolytic trimming to generate mature 3'-end of 5.8S rRNA from tricistronic rRNA transcript (SSU-rRNA, 5.8S rRNA, LSU-rRNA)"/>
    <property type="evidence" value="ECO:0007669"/>
    <property type="project" value="TreeGrafter"/>
</dbReference>
<dbReference type="PANTHER" id="PTHR11097">
    <property type="entry name" value="EXOSOME COMPLEX EXONUCLEASE RIBOSOMAL RNA PROCESSING PROTEIN"/>
    <property type="match status" value="1"/>
</dbReference>
<dbReference type="GO" id="GO:0016075">
    <property type="term" value="P:rRNA catabolic process"/>
    <property type="evidence" value="ECO:0007669"/>
    <property type="project" value="TreeGrafter"/>
</dbReference>
<dbReference type="GO" id="GO:0071038">
    <property type="term" value="P:TRAMP-dependent tRNA surveillance pathway"/>
    <property type="evidence" value="ECO:0007669"/>
    <property type="project" value="TreeGrafter"/>
</dbReference>
<dbReference type="InterPro" id="IPR050590">
    <property type="entry name" value="Exosome_comp_Rrp42_subfam"/>
</dbReference>
<dbReference type="GO" id="GO:0035925">
    <property type="term" value="F:mRNA 3'-UTR AU-rich region binding"/>
    <property type="evidence" value="ECO:0007669"/>
    <property type="project" value="TreeGrafter"/>
</dbReference>
<keyword evidence="5" id="KW-0698">rRNA processing</keyword>
<evidence type="ECO:0000256" key="4">
    <source>
        <dbReference type="ARBA" id="ARBA00022490"/>
    </source>
</evidence>
<organism evidence="11 12">
    <name type="scientific">Acer yangbiense</name>
    <dbReference type="NCBI Taxonomy" id="1000413"/>
    <lineage>
        <taxon>Eukaryota</taxon>
        <taxon>Viridiplantae</taxon>
        <taxon>Streptophyta</taxon>
        <taxon>Embryophyta</taxon>
        <taxon>Tracheophyta</taxon>
        <taxon>Spermatophyta</taxon>
        <taxon>Magnoliopsida</taxon>
        <taxon>eudicotyledons</taxon>
        <taxon>Gunneridae</taxon>
        <taxon>Pentapetalae</taxon>
        <taxon>rosids</taxon>
        <taxon>malvids</taxon>
        <taxon>Sapindales</taxon>
        <taxon>Sapindaceae</taxon>
        <taxon>Hippocastanoideae</taxon>
        <taxon>Acereae</taxon>
        <taxon>Acer</taxon>
    </lineage>
</organism>